<accession>A0A561EIB9</accession>
<name>A0A561EIB9_9ACTN</name>
<evidence type="ECO:0000313" key="1">
    <source>
        <dbReference type="EMBL" id="TWE15322.1"/>
    </source>
</evidence>
<dbReference type="AlphaFoldDB" id="A0A561EIB9"/>
<dbReference type="EMBL" id="VIVR01000001">
    <property type="protein sequence ID" value="TWE15322.1"/>
    <property type="molecule type" value="Genomic_DNA"/>
</dbReference>
<keyword evidence="2" id="KW-1185">Reference proteome</keyword>
<evidence type="ECO:0008006" key="3">
    <source>
        <dbReference type="Google" id="ProtNLM"/>
    </source>
</evidence>
<dbReference type="Proteomes" id="UP000318416">
    <property type="component" value="Unassembled WGS sequence"/>
</dbReference>
<dbReference type="RefSeq" id="WP_145786703.1">
    <property type="nucleotide sequence ID" value="NZ_BAAABR010000066.1"/>
</dbReference>
<comment type="caution">
    <text evidence="1">The sequence shown here is derived from an EMBL/GenBank/DDBJ whole genome shotgun (WGS) entry which is preliminary data.</text>
</comment>
<sequence length="70" mass="7803">MAKTQVNLRMDEAIAEMARHAAETRHMPVNEYVAQLIRADNDQVRKVFLTGAQEVLDTYGGLIDSIEDAA</sequence>
<organism evidence="1 2">
    <name type="scientific">Kitasatospora atroaurantiaca</name>
    <dbReference type="NCBI Taxonomy" id="285545"/>
    <lineage>
        <taxon>Bacteria</taxon>
        <taxon>Bacillati</taxon>
        <taxon>Actinomycetota</taxon>
        <taxon>Actinomycetes</taxon>
        <taxon>Kitasatosporales</taxon>
        <taxon>Streptomycetaceae</taxon>
        <taxon>Kitasatospora</taxon>
    </lineage>
</organism>
<evidence type="ECO:0000313" key="2">
    <source>
        <dbReference type="Proteomes" id="UP000318416"/>
    </source>
</evidence>
<protein>
    <recommendedName>
        <fullName evidence="3">HicB-like protein involved in pilus formation</fullName>
    </recommendedName>
</protein>
<reference evidence="1 2" key="1">
    <citation type="submission" date="2019-06" db="EMBL/GenBank/DDBJ databases">
        <title>Sequencing the genomes of 1000 actinobacteria strains.</title>
        <authorList>
            <person name="Klenk H.-P."/>
        </authorList>
    </citation>
    <scope>NUCLEOTIDE SEQUENCE [LARGE SCALE GENOMIC DNA]</scope>
    <source>
        <strain evidence="1 2">DSM 41649</strain>
    </source>
</reference>
<gene>
    <name evidence="1" type="ORF">FB465_0214</name>
</gene>
<proteinExistence type="predicted"/>
<dbReference type="OrthoDB" id="3855023at2"/>